<organism evidence="4 5">
    <name type="scientific">Podospora didyma</name>
    <dbReference type="NCBI Taxonomy" id="330526"/>
    <lineage>
        <taxon>Eukaryota</taxon>
        <taxon>Fungi</taxon>
        <taxon>Dikarya</taxon>
        <taxon>Ascomycota</taxon>
        <taxon>Pezizomycotina</taxon>
        <taxon>Sordariomycetes</taxon>
        <taxon>Sordariomycetidae</taxon>
        <taxon>Sordariales</taxon>
        <taxon>Podosporaceae</taxon>
        <taxon>Podospora</taxon>
    </lineage>
</organism>
<feature type="compositionally biased region" description="Pro residues" evidence="3">
    <location>
        <begin position="79"/>
        <end position="89"/>
    </location>
</feature>
<dbReference type="Proteomes" id="UP001285441">
    <property type="component" value="Unassembled WGS sequence"/>
</dbReference>
<reference evidence="4" key="2">
    <citation type="submission" date="2023-06" db="EMBL/GenBank/DDBJ databases">
        <authorList>
            <consortium name="Lawrence Berkeley National Laboratory"/>
            <person name="Haridas S."/>
            <person name="Hensen N."/>
            <person name="Bonometti L."/>
            <person name="Westerberg I."/>
            <person name="Brannstrom I.O."/>
            <person name="Guillou S."/>
            <person name="Cros-Aarteil S."/>
            <person name="Calhoun S."/>
            <person name="Kuo A."/>
            <person name="Mondo S."/>
            <person name="Pangilinan J."/>
            <person name="Riley R."/>
            <person name="LaButti K."/>
            <person name="Andreopoulos B."/>
            <person name="Lipzen A."/>
            <person name="Chen C."/>
            <person name="Yanf M."/>
            <person name="Daum C."/>
            <person name="Ng V."/>
            <person name="Clum A."/>
            <person name="Steindorff A."/>
            <person name="Ohm R."/>
            <person name="Martin F."/>
            <person name="Silar P."/>
            <person name="Natvig D."/>
            <person name="Lalanne C."/>
            <person name="Gautier V."/>
            <person name="Ament-velasquez S.L."/>
            <person name="Kruys A."/>
            <person name="Hutchinson M.I."/>
            <person name="Powell A.J."/>
            <person name="Barry K."/>
            <person name="Miller A.N."/>
            <person name="Grigoriev I.V."/>
            <person name="Debuchy R."/>
            <person name="Gladieux P."/>
            <person name="Thoren M.H."/>
            <person name="Johannesson H."/>
        </authorList>
    </citation>
    <scope>NUCLEOTIDE SEQUENCE</scope>
    <source>
        <strain evidence="4">CBS 232.78</strain>
    </source>
</reference>
<gene>
    <name evidence="4" type="ORF">B0H63DRAFT_456711</name>
</gene>
<proteinExistence type="inferred from homology"/>
<accession>A0AAE0P3Y0</accession>
<comment type="similarity">
    <text evidence="1 2">Belongs to the endosulfine family.</text>
</comment>
<sequence>MMNSPRPKSGTPIDVKSLSPDEARLFRLYGRIPSQSHHFVRHLQKERKYFDSGDYALSQAGKGNTLDVGAVGSLHPAPQNIPHPSPPPRRSSIVSSPGTSPESVDGGGAGFMAAAAAGMKKKSRFQSDSVQAEGFARMGGSRA</sequence>
<dbReference type="EMBL" id="JAULSW010000001">
    <property type="protein sequence ID" value="KAK3392854.1"/>
    <property type="molecule type" value="Genomic_DNA"/>
</dbReference>
<dbReference type="GO" id="GO:0004864">
    <property type="term" value="F:protein phosphatase inhibitor activity"/>
    <property type="evidence" value="ECO:0007669"/>
    <property type="project" value="TreeGrafter"/>
</dbReference>
<dbReference type="PANTHER" id="PTHR10358">
    <property type="entry name" value="ENDOSULFINE"/>
    <property type="match status" value="1"/>
</dbReference>
<feature type="region of interest" description="Disordered" evidence="3">
    <location>
        <begin position="61"/>
        <end position="143"/>
    </location>
</feature>
<dbReference type="PANTHER" id="PTHR10358:SF6">
    <property type="entry name" value="ENDOSULFINE, ISOFORM A"/>
    <property type="match status" value="1"/>
</dbReference>
<reference evidence="4" key="1">
    <citation type="journal article" date="2023" name="Mol. Phylogenet. Evol.">
        <title>Genome-scale phylogeny and comparative genomics of the fungal order Sordariales.</title>
        <authorList>
            <person name="Hensen N."/>
            <person name="Bonometti L."/>
            <person name="Westerberg I."/>
            <person name="Brannstrom I.O."/>
            <person name="Guillou S."/>
            <person name="Cros-Aarteil S."/>
            <person name="Calhoun S."/>
            <person name="Haridas S."/>
            <person name="Kuo A."/>
            <person name="Mondo S."/>
            <person name="Pangilinan J."/>
            <person name="Riley R."/>
            <person name="LaButti K."/>
            <person name="Andreopoulos B."/>
            <person name="Lipzen A."/>
            <person name="Chen C."/>
            <person name="Yan M."/>
            <person name="Daum C."/>
            <person name="Ng V."/>
            <person name="Clum A."/>
            <person name="Steindorff A."/>
            <person name="Ohm R.A."/>
            <person name="Martin F."/>
            <person name="Silar P."/>
            <person name="Natvig D.O."/>
            <person name="Lalanne C."/>
            <person name="Gautier V."/>
            <person name="Ament-Velasquez S.L."/>
            <person name="Kruys A."/>
            <person name="Hutchinson M.I."/>
            <person name="Powell A.J."/>
            <person name="Barry K."/>
            <person name="Miller A.N."/>
            <person name="Grigoriev I.V."/>
            <person name="Debuchy R."/>
            <person name="Gladieux P."/>
            <person name="Hiltunen Thoren M."/>
            <person name="Johannesson H."/>
        </authorList>
    </citation>
    <scope>NUCLEOTIDE SEQUENCE</scope>
    <source>
        <strain evidence="4">CBS 232.78</strain>
    </source>
</reference>
<dbReference type="Pfam" id="PF04667">
    <property type="entry name" value="Endosulfine"/>
    <property type="match status" value="1"/>
</dbReference>
<protein>
    <recommendedName>
        <fullName evidence="2">mRNA stability protein</fullName>
    </recommendedName>
</protein>
<dbReference type="InterPro" id="IPR006760">
    <property type="entry name" value="Endosulphine"/>
</dbReference>
<keyword evidence="5" id="KW-1185">Reference proteome</keyword>
<evidence type="ECO:0000256" key="2">
    <source>
        <dbReference type="RuleBase" id="RU363120"/>
    </source>
</evidence>
<evidence type="ECO:0000256" key="3">
    <source>
        <dbReference type="SAM" id="MobiDB-lite"/>
    </source>
</evidence>
<evidence type="ECO:0000313" key="4">
    <source>
        <dbReference type="EMBL" id="KAK3392854.1"/>
    </source>
</evidence>
<dbReference type="AlphaFoldDB" id="A0AAE0P3Y0"/>
<evidence type="ECO:0000256" key="1">
    <source>
        <dbReference type="ARBA" id="ARBA00010520"/>
    </source>
</evidence>
<evidence type="ECO:0000313" key="5">
    <source>
        <dbReference type="Proteomes" id="UP001285441"/>
    </source>
</evidence>
<name>A0AAE0P3Y0_9PEZI</name>
<comment type="function">
    <text evidence="2">Plays an essential role in initiation of the G0 program by preventing the degradation of specific nutrient-regulated mRNAs via the 5'-3' mRNA decay pathway.</text>
</comment>
<dbReference type="GO" id="GO:0005737">
    <property type="term" value="C:cytoplasm"/>
    <property type="evidence" value="ECO:0007669"/>
    <property type="project" value="TreeGrafter"/>
</dbReference>
<comment type="caution">
    <text evidence="4">The sequence shown here is derived from an EMBL/GenBank/DDBJ whole genome shotgun (WGS) entry which is preliminary data.</text>
</comment>